<dbReference type="GO" id="GO:0003987">
    <property type="term" value="F:acetate-CoA ligase activity"/>
    <property type="evidence" value="ECO:0007669"/>
    <property type="project" value="UniProtKB-EC"/>
</dbReference>
<feature type="compositionally biased region" description="Basic residues" evidence="1">
    <location>
        <begin position="228"/>
        <end position="237"/>
    </location>
</feature>
<name>A0A6J4P2K5_9ACTN</name>
<feature type="compositionally biased region" description="Basic residues" evidence="1">
    <location>
        <begin position="165"/>
        <end position="184"/>
    </location>
</feature>
<feature type="compositionally biased region" description="Basic residues" evidence="1">
    <location>
        <begin position="74"/>
        <end position="86"/>
    </location>
</feature>
<feature type="compositionally biased region" description="Basic residues" evidence="1">
    <location>
        <begin position="539"/>
        <end position="579"/>
    </location>
</feature>
<feature type="compositionally biased region" description="Basic residues" evidence="1">
    <location>
        <begin position="442"/>
        <end position="458"/>
    </location>
</feature>
<feature type="non-terminal residue" evidence="2">
    <location>
        <position position="1"/>
    </location>
</feature>
<protein>
    <submittedName>
        <fullName evidence="2">Acetyl-CoA synthetase</fullName>
        <ecNumber evidence="2">6.2.1.1</ecNumber>
    </submittedName>
</protein>
<feature type="compositionally biased region" description="Basic residues" evidence="1">
    <location>
        <begin position="467"/>
        <end position="480"/>
    </location>
</feature>
<reference evidence="2" key="1">
    <citation type="submission" date="2020-02" db="EMBL/GenBank/DDBJ databases">
        <authorList>
            <person name="Meier V. D."/>
        </authorList>
    </citation>
    <scope>NUCLEOTIDE SEQUENCE</scope>
    <source>
        <strain evidence="2">AVDCRST_MAG35</strain>
    </source>
</reference>
<organism evidence="2">
    <name type="scientific">uncultured Quadrisphaera sp</name>
    <dbReference type="NCBI Taxonomy" id="904978"/>
    <lineage>
        <taxon>Bacteria</taxon>
        <taxon>Bacillati</taxon>
        <taxon>Actinomycetota</taxon>
        <taxon>Actinomycetes</taxon>
        <taxon>Kineosporiales</taxon>
        <taxon>Kineosporiaceae</taxon>
        <taxon>Quadrisphaera</taxon>
        <taxon>environmental samples</taxon>
    </lineage>
</organism>
<feature type="compositionally biased region" description="Basic and acidic residues" evidence="1">
    <location>
        <begin position="408"/>
        <end position="431"/>
    </location>
</feature>
<feature type="compositionally biased region" description="Basic residues" evidence="1">
    <location>
        <begin position="397"/>
        <end position="407"/>
    </location>
</feature>
<feature type="compositionally biased region" description="Basic and acidic residues" evidence="1">
    <location>
        <begin position="629"/>
        <end position="643"/>
    </location>
</feature>
<feature type="compositionally biased region" description="Low complexity" evidence="1">
    <location>
        <begin position="1"/>
        <end position="17"/>
    </location>
</feature>
<feature type="compositionally biased region" description="Basic and acidic residues" evidence="1">
    <location>
        <begin position="138"/>
        <end position="147"/>
    </location>
</feature>
<dbReference type="EC" id="6.2.1.1" evidence="2"/>
<feature type="compositionally biased region" description="Basic and acidic residues" evidence="1">
    <location>
        <begin position="350"/>
        <end position="363"/>
    </location>
</feature>
<dbReference type="AlphaFoldDB" id="A0A6J4P2K5"/>
<dbReference type="EMBL" id="CADCUY010000159">
    <property type="protein sequence ID" value="CAA9398529.1"/>
    <property type="molecule type" value="Genomic_DNA"/>
</dbReference>
<feature type="non-terminal residue" evidence="2">
    <location>
        <position position="655"/>
    </location>
</feature>
<gene>
    <name evidence="2" type="ORF">AVDCRST_MAG35-769</name>
</gene>
<feature type="compositionally biased region" description="Basic and acidic residues" evidence="1">
    <location>
        <begin position="521"/>
        <end position="530"/>
    </location>
</feature>
<feature type="compositionally biased region" description="Basic residues" evidence="1">
    <location>
        <begin position="269"/>
        <end position="289"/>
    </location>
</feature>
<feature type="region of interest" description="Disordered" evidence="1">
    <location>
        <begin position="350"/>
        <end position="480"/>
    </location>
</feature>
<feature type="compositionally biased region" description="Basic residues" evidence="1">
    <location>
        <begin position="495"/>
        <end position="520"/>
    </location>
</feature>
<evidence type="ECO:0000256" key="1">
    <source>
        <dbReference type="SAM" id="MobiDB-lite"/>
    </source>
</evidence>
<feature type="region of interest" description="Disordered" evidence="1">
    <location>
        <begin position="1"/>
        <end position="290"/>
    </location>
</feature>
<feature type="compositionally biased region" description="Basic residues" evidence="1">
    <location>
        <begin position="95"/>
        <end position="105"/>
    </location>
</feature>
<feature type="compositionally biased region" description="Low complexity" evidence="1">
    <location>
        <begin position="34"/>
        <end position="44"/>
    </location>
</feature>
<keyword evidence="2" id="KW-0436">Ligase</keyword>
<feature type="compositionally biased region" description="Basic residues" evidence="1">
    <location>
        <begin position="113"/>
        <end position="130"/>
    </location>
</feature>
<evidence type="ECO:0000313" key="2">
    <source>
        <dbReference type="EMBL" id="CAA9398529.1"/>
    </source>
</evidence>
<sequence>DRSRPGDLPAAAGAGAQRRGGGGARGARRRRPARVLGRPGPGAAHLGDRVRGGPRLVGRALRALVHRRPAERLRQRRRPPRGRRPGRPGGLPLGRRARRHPHHHLQPAARAGAARRRRPGGPRRPARRPGGHLPAHGLRGDRRDARLRPGRRPALGGVLGLLRRGAAHPHRGRRGARGDHRGRRLPAGGRRPAEARGGRGARRGGAERGARARRPAHGGRGGLDRGARRVVARRPRGGARDPRGAGVRRRAPAVHPLHLGHHGEAQGHPPHHRRLPHPGRAHPPHRLRPAPRDRRVLVRGRRRLGHRPHLHRLRAAAQRGHVGGLRGHAQHPARGPVVGDRAAVRGEHPLHRADDGAHLHEVGRAGPGPLRPVEPAAAGQRRRADQPRGVALVPPEHRRRPHPGRRHLVADRDRRHHDQPAARGDHAEARVGADPAAGDQRRGRRRRGRGAGRRRRRDHGLPGAHRAVARHAPRHLGRRAALPRHLLVAVPGPVLRRRRRPPRRRRRHLAAGARGRRHERLRAPDLDHRGGVGAGQPPRRGRGRGGRGRRRDHRAGHRRLRHPARRGRRGRRGGRRRRPAAGAAPARGDADQPDRQAALGARGRRAAQDPLGQDHAPAAARRGGGPRGGRRDHAGRRHGDGADLRGPARRARGGL</sequence>
<feature type="compositionally biased region" description="Low complexity" evidence="1">
    <location>
        <begin position="152"/>
        <end position="164"/>
    </location>
</feature>
<accession>A0A6J4P2K5</accession>
<proteinExistence type="predicted"/>
<feature type="region of interest" description="Disordered" evidence="1">
    <location>
        <begin position="493"/>
        <end position="655"/>
    </location>
</feature>